<dbReference type="Pfam" id="PF07929">
    <property type="entry name" value="PRiA4_ORF3"/>
    <property type="match status" value="2"/>
</dbReference>
<sequence>MTKSVEVPKTETIEKVVSVYKKTESINETARQTEISTTKVRKILITEGLWSSARSQQIRELADQGKSSPDIAEILDISVAMVQNYLPYEKGLYDEPEKTDTAIRSGKYRERNRAYAEKRRPLEQQIVDGVTAVQATTTHSEKKTPFAMQLHLELRDSQLDSMPADEAKILAKYGAVAKSISRDVIVPSSLALHQLHYLINMTFGWTNSHLHDFQLPMSLFQTLTEGKLLEIAPVFGYYLQFPSSTFNDAFWDDDYDGTKSPRTWMRSKYLKQYKYEGYSEYWIENQAEIQYLANHLPILDVHPFHLEKDVKPRKVRFEDATLQDLLDAVIFDEGMPDTLKESLRLCDILSLNPEDIDSAKAAALATDNSSVPLYKHYRDIVVSEAKQKDGPRNSAAYSHAFKQIESLQKETEPNEIMPITAEILYSYDYGDGWEVDISLVREFGRNSQMVDDEIAAKVIADRKPICIAKDGLNVLDDCGNVPGYIDILRTIHEGDKDEAREMREWARSQGWTGRDMSPRHMI</sequence>
<accession>A0A372MCZ6</accession>
<dbReference type="Proteomes" id="UP000264002">
    <property type="component" value="Unassembled WGS sequence"/>
</dbReference>
<dbReference type="InterPro" id="IPR024047">
    <property type="entry name" value="MM3350-like_sf"/>
</dbReference>
<reference evidence="3" key="1">
    <citation type="submission" date="2018-08" db="EMBL/GenBank/DDBJ databases">
        <authorList>
            <person name="Grouzdev D.S."/>
            <person name="Krutkina M.S."/>
        </authorList>
    </citation>
    <scope>NUCLEOTIDE SEQUENCE [LARGE SCALE GENOMIC DNA]</scope>
    <source>
        <strain evidence="3">4-11</strain>
    </source>
</reference>
<protein>
    <recommendedName>
        <fullName evidence="1">Plasmid pRiA4b Orf3-like domain-containing protein</fullName>
    </recommendedName>
</protein>
<dbReference type="PANTHER" id="PTHR41878:SF1">
    <property type="entry name" value="TNPR PROTEIN"/>
    <property type="match status" value="1"/>
</dbReference>
<proteinExistence type="predicted"/>
<dbReference type="OrthoDB" id="354079at2"/>
<dbReference type="AlphaFoldDB" id="A0A372MCZ6"/>
<dbReference type="SUPFAM" id="SSF159941">
    <property type="entry name" value="MM3350-like"/>
    <property type="match status" value="2"/>
</dbReference>
<feature type="domain" description="Plasmid pRiA4b Orf3-like" evidence="1">
    <location>
        <begin position="177"/>
        <end position="215"/>
    </location>
</feature>
<evidence type="ECO:0000259" key="1">
    <source>
        <dbReference type="Pfam" id="PF07929"/>
    </source>
</evidence>
<dbReference type="EMBL" id="QUWK01000024">
    <property type="protein sequence ID" value="RFU93675.1"/>
    <property type="molecule type" value="Genomic_DNA"/>
</dbReference>
<organism evidence="2 3">
    <name type="scientific">Sphaerochaeta halotolerans</name>
    <dbReference type="NCBI Taxonomy" id="2293840"/>
    <lineage>
        <taxon>Bacteria</taxon>
        <taxon>Pseudomonadati</taxon>
        <taxon>Spirochaetota</taxon>
        <taxon>Spirochaetia</taxon>
        <taxon>Spirochaetales</taxon>
        <taxon>Sphaerochaetaceae</taxon>
        <taxon>Sphaerochaeta</taxon>
    </lineage>
</organism>
<feature type="domain" description="Plasmid pRiA4b Orf3-like" evidence="1">
    <location>
        <begin position="417"/>
        <end position="511"/>
    </location>
</feature>
<dbReference type="InterPro" id="IPR012912">
    <property type="entry name" value="Plasmid_pRiA4b_Orf3-like"/>
</dbReference>
<evidence type="ECO:0000313" key="2">
    <source>
        <dbReference type="EMBL" id="RFU93675.1"/>
    </source>
</evidence>
<gene>
    <name evidence="2" type="ORF">DYP60_13520</name>
</gene>
<evidence type="ECO:0000313" key="3">
    <source>
        <dbReference type="Proteomes" id="UP000264002"/>
    </source>
</evidence>
<keyword evidence="3" id="KW-1185">Reference proteome</keyword>
<dbReference type="RefSeq" id="WP_117331549.1">
    <property type="nucleotide sequence ID" value="NZ_QUWK01000024.1"/>
</dbReference>
<comment type="caution">
    <text evidence="2">The sequence shown here is derived from an EMBL/GenBank/DDBJ whole genome shotgun (WGS) entry which is preliminary data.</text>
</comment>
<reference evidence="2 3" key="2">
    <citation type="submission" date="2018-09" db="EMBL/GenBank/DDBJ databases">
        <title>Genome of Sphaerochaeta halotolerans strain 4-11.</title>
        <authorList>
            <person name="Nazina T.N."/>
            <person name="Sokolova D.S."/>
        </authorList>
    </citation>
    <scope>NUCLEOTIDE SEQUENCE [LARGE SCALE GENOMIC DNA]</scope>
    <source>
        <strain evidence="2 3">4-11</strain>
    </source>
</reference>
<dbReference type="PANTHER" id="PTHR41878">
    <property type="entry name" value="LEXA REPRESSOR-RELATED"/>
    <property type="match status" value="1"/>
</dbReference>
<dbReference type="Gene3D" id="3.10.290.30">
    <property type="entry name" value="MM3350-like"/>
    <property type="match status" value="2"/>
</dbReference>
<name>A0A372MCZ6_9SPIR</name>